<protein>
    <submittedName>
        <fullName evidence="1">Uncharacterized protein</fullName>
    </submittedName>
</protein>
<evidence type="ECO:0000313" key="2">
    <source>
        <dbReference type="Proteomes" id="UP001244564"/>
    </source>
</evidence>
<organism evidence="1 2">
    <name type="scientific">Lysinibacillus capsici</name>
    <dbReference type="NCBI Taxonomy" id="2115968"/>
    <lineage>
        <taxon>Bacteria</taxon>
        <taxon>Bacillati</taxon>
        <taxon>Bacillota</taxon>
        <taxon>Bacilli</taxon>
        <taxon>Bacillales</taxon>
        <taxon>Bacillaceae</taxon>
        <taxon>Lysinibacillus</taxon>
    </lineage>
</organism>
<gene>
    <name evidence="1" type="ORF">QBO96_08275</name>
</gene>
<dbReference type="Proteomes" id="UP001244564">
    <property type="component" value="Chromosome"/>
</dbReference>
<sequence>MERNNKGQFIKGGIKGFKDYTGIQKNQLTFIEFSHIYTSPSGNRRPYWKVRCTCGNETVKSAYDVYSGHTKSCGCLHKTNTSKARKKHGEADTRLYYIWENMKKRCYNPKSDRYENYGARGIKVCDEWLEDYSNFSEWAHASGYEKHLTIERKDLNQNYCPENCTWITHKEQAQNRSTNKWVIIDGKKYSPIELEELYKIPVKTIYARIARGDTGENVVRPLGKRQFKKR</sequence>
<reference evidence="1 2" key="1">
    <citation type="submission" date="2023-04" db="EMBL/GenBank/DDBJ databases">
        <title>Genomic of Lysinibacillus capsici TSBLM.</title>
        <authorList>
            <person name="Hu X.S."/>
            <person name="Yu C.H."/>
        </authorList>
    </citation>
    <scope>NUCLEOTIDE SEQUENCE [LARGE SCALE GENOMIC DNA]</scope>
    <source>
        <strain evidence="1 2">TSBLM</strain>
    </source>
</reference>
<dbReference type="RefSeq" id="WP_279495675.1">
    <property type="nucleotide sequence ID" value="NZ_CP122283.1"/>
</dbReference>
<name>A0ABY8KL86_9BACI</name>
<accession>A0ABY8KL86</accession>
<evidence type="ECO:0000313" key="1">
    <source>
        <dbReference type="EMBL" id="WGF40253.1"/>
    </source>
</evidence>
<dbReference type="EMBL" id="CP122283">
    <property type="protein sequence ID" value="WGF40253.1"/>
    <property type="molecule type" value="Genomic_DNA"/>
</dbReference>
<proteinExistence type="predicted"/>
<keyword evidence="2" id="KW-1185">Reference proteome</keyword>